<dbReference type="SUPFAM" id="SSF82771">
    <property type="entry name" value="GIY-YIG endonuclease"/>
    <property type="match status" value="1"/>
</dbReference>
<feature type="domain" description="GIY-YIG" evidence="2">
    <location>
        <begin position="11"/>
        <end position="87"/>
    </location>
</feature>
<proteinExistence type="inferred from homology"/>
<organism evidence="3 4">
    <name type="scientific">candidate division WWE3 bacterium</name>
    <dbReference type="NCBI Taxonomy" id="2053526"/>
    <lineage>
        <taxon>Bacteria</taxon>
        <taxon>Katanobacteria</taxon>
    </lineage>
</organism>
<gene>
    <name evidence="3" type="ORF">KC980_02095</name>
</gene>
<accession>A0A955ECP0</accession>
<dbReference type="EMBL" id="JAGQNX010000059">
    <property type="protein sequence ID" value="MCA9308280.1"/>
    <property type="molecule type" value="Genomic_DNA"/>
</dbReference>
<dbReference type="Gene3D" id="3.40.1440.10">
    <property type="entry name" value="GIY-YIG endonuclease"/>
    <property type="match status" value="1"/>
</dbReference>
<dbReference type="PANTHER" id="PTHR34477:SF1">
    <property type="entry name" value="UPF0213 PROTEIN YHBQ"/>
    <property type="match status" value="1"/>
</dbReference>
<dbReference type="Pfam" id="PF01541">
    <property type="entry name" value="GIY-YIG"/>
    <property type="match status" value="1"/>
</dbReference>
<evidence type="ECO:0000256" key="1">
    <source>
        <dbReference type="ARBA" id="ARBA00007435"/>
    </source>
</evidence>
<reference evidence="3" key="2">
    <citation type="journal article" date="2021" name="Microbiome">
        <title>Successional dynamics and alternative stable states in a saline activated sludge microbial community over 9 years.</title>
        <authorList>
            <person name="Wang Y."/>
            <person name="Ye J."/>
            <person name="Ju F."/>
            <person name="Liu L."/>
            <person name="Boyd J.A."/>
            <person name="Deng Y."/>
            <person name="Parks D.H."/>
            <person name="Jiang X."/>
            <person name="Yin X."/>
            <person name="Woodcroft B.J."/>
            <person name="Tyson G.W."/>
            <person name="Hugenholtz P."/>
            <person name="Polz M.F."/>
            <person name="Zhang T."/>
        </authorList>
    </citation>
    <scope>NUCLEOTIDE SEQUENCE</scope>
    <source>
        <strain evidence="3">HKST-UBA79</strain>
    </source>
</reference>
<name>A0A955ECP0_UNCKA</name>
<reference evidence="3" key="1">
    <citation type="submission" date="2020-04" db="EMBL/GenBank/DDBJ databases">
        <authorList>
            <person name="Zhang T."/>
        </authorList>
    </citation>
    <scope>NUCLEOTIDE SEQUENCE</scope>
    <source>
        <strain evidence="3">HKST-UBA79</strain>
    </source>
</reference>
<evidence type="ECO:0000313" key="4">
    <source>
        <dbReference type="Proteomes" id="UP000740557"/>
    </source>
</evidence>
<comment type="caution">
    <text evidence="3">The sequence shown here is derived from an EMBL/GenBank/DDBJ whole genome shotgun (WGS) entry which is preliminary data.</text>
</comment>
<comment type="similarity">
    <text evidence="1">Belongs to the UPF0213 family.</text>
</comment>
<evidence type="ECO:0000313" key="3">
    <source>
        <dbReference type="EMBL" id="MCA9308280.1"/>
    </source>
</evidence>
<dbReference type="PROSITE" id="PS50164">
    <property type="entry name" value="GIY_YIG"/>
    <property type="match status" value="1"/>
</dbReference>
<dbReference type="InterPro" id="IPR050190">
    <property type="entry name" value="UPF0213_domain"/>
</dbReference>
<dbReference type="InterPro" id="IPR000305">
    <property type="entry name" value="GIY-YIG_endonuc"/>
</dbReference>
<sequence length="98" mass="11585">MTHVGIILIVNLYYTYIVKCNDDTLYTGITNNLHKRVLDHNTSKRGAKYTLKRRPVVLVYWEEYNNRSEAQKREACIKKLSRVEKIELIKKTQTSIKI</sequence>
<dbReference type="Proteomes" id="UP000740557">
    <property type="component" value="Unassembled WGS sequence"/>
</dbReference>
<protein>
    <submittedName>
        <fullName evidence="3">GIY-YIG nuclease family protein</fullName>
    </submittedName>
</protein>
<dbReference type="InterPro" id="IPR035901">
    <property type="entry name" value="GIY-YIG_endonuc_sf"/>
</dbReference>
<dbReference type="CDD" id="cd10456">
    <property type="entry name" value="GIY-YIG_UPF0213"/>
    <property type="match status" value="1"/>
</dbReference>
<evidence type="ECO:0000259" key="2">
    <source>
        <dbReference type="PROSITE" id="PS50164"/>
    </source>
</evidence>
<dbReference type="AlphaFoldDB" id="A0A955ECP0"/>
<dbReference type="PANTHER" id="PTHR34477">
    <property type="entry name" value="UPF0213 PROTEIN YHBQ"/>
    <property type="match status" value="1"/>
</dbReference>